<gene>
    <name evidence="3" type="ORF">A2570_00775</name>
</gene>
<dbReference type="Pfam" id="PF00156">
    <property type="entry name" value="Pribosyltran"/>
    <property type="match status" value="1"/>
</dbReference>
<proteinExistence type="inferred from homology"/>
<feature type="domain" description="Phosphoribosyltransferase" evidence="2">
    <location>
        <begin position="152"/>
        <end position="245"/>
    </location>
</feature>
<evidence type="ECO:0000313" key="3">
    <source>
        <dbReference type="EMBL" id="OGY40010.1"/>
    </source>
</evidence>
<dbReference type="AlphaFoldDB" id="A0A1G1XK74"/>
<dbReference type="InterPro" id="IPR029057">
    <property type="entry name" value="PRTase-like"/>
</dbReference>
<name>A0A1G1XK74_9BACT</name>
<accession>A0A1G1XK74</accession>
<comment type="similarity">
    <text evidence="1">Belongs to the ComF/GntX family.</text>
</comment>
<dbReference type="PANTHER" id="PTHR47505:SF1">
    <property type="entry name" value="DNA UTILIZATION PROTEIN YHGH"/>
    <property type="match status" value="1"/>
</dbReference>
<comment type="caution">
    <text evidence="3">The sequence shown here is derived from an EMBL/GenBank/DDBJ whole genome shotgun (WGS) entry which is preliminary data.</text>
</comment>
<dbReference type="EMBL" id="MHHY01000012">
    <property type="protein sequence ID" value="OGY40010.1"/>
    <property type="molecule type" value="Genomic_DNA"/>
</dbReference>
<dbReference type="Gene3D" id="3.40.50.2020">
    <property type="match status" value="1"/>
</dbReference>
<evidence type="ECO:0000259" key="2">
    <source>
        <dbReference type="Pfam" id="PF00156"/>
    </source>
</evidence>
<sequence length="246" mass="28275">MSREFLNSLLDFFFPVSCFFCHQPKNKNTNPAGVICVDCEAKIDLNAWIFCPICNKKITTERTKTDGCEKHRTVICGLGAAANYNDPYLKPLILRYKYDFHEKFGDIFSDILFRYFENLKNQLGIEKNENWVVTFIPLSAKKERWRGFNQSKIIAKKFAQKTGLNFITTLRRKNTQISQAHLKSKEKRLQNIKESFQIDPDITVKNLNVILIDDVCATGATLLEAGKILKKNGVKNIFGLVLARKN</sequence>
<organism evidence="3 4">
    <name type="scientific">Candidatus Brennerbacteria bacterium RIFOXYD1_FULL_41_16</name>
    <dbReference type="NCBI Taxonomy" id="1797529"/>
    <lineage>
        <taxon>Bacteria</taxon>
        <taxon>Candidatus Brenneribacteriota</taxon>
    </lineage>
</organism>
<dbReference type="Proteomes" id="UP000178570">
    <property type="component" value="Unassembled WGS sequence"/>
</dbReference>
<reference evidence="3 4" key="1">
    <citation type="journal article" date="2016" name="Nat. Commun.">
        <title>Thousands of microbial genomes shed light on interconnected biogeochemical processes in an aquifer system.</title>
        <authorList>
            <person name="Anantharaman K."/>
            <person name="Brown C.T."/>
            <person name="Hug L.A."/>
            <person name="Sharon I."/>
            <person name="Castelle C.J."/>
            <person name="Probst A.J."/>
            <person name="Thomas B.C."/>
            <person name="Singh A."/>
            <person name="Wilkins M.J."/>
            <person name="Karaoz U."/>
            <person name="Brodie E.L."/>
            <person name="Williams K.H."/>
            <person name="Hubbard S.S."/>
            <person name="Banfield J.F."/>
        </authorList>
    </citation>
    <scope>NUCLEOTIDE SEQUENCE [LARGE SCALE GENOMIC DNA]</scope>
</reference>
<dbReference type="InterPro" id="IPR051910">
    <property type="entry name" value="ComF/GntX_DNA_util-trans"/>
</dbReference>
<protein>
    <recommendedName>
        <fullName evidence="2">Phosphoribosyltransferase domain-containing protein</fullName>
    </recommendedName>
</protein>
<dbReference type="PANTHER" id="PTHR47505">
    <property type="entry name" value="DNA UTILIZATION PROTEIN YHGH"/>
    <property type="match status" value="1"/>
</dbReference>
<dbReference type="STRING" id="1797529.A2570_00775"/>
<dbReference type="InterPro" id="IPR000836">
    <property type="entry name" value="PRTase_dom"/>
</dbReference>
<evidence type="ECO:0000313" key="4">
    <source>
        <dbReference type="Proteomes" id="UP000178570"/>
    </source>
</evidence>
<dbReference type="CDD" id="cd06223">
    <property type="entry name" value="PRTases_typeI"/>
    <property type="match status" value="1"/>
</dbReference>
<dbReference type="SUPFAM" id="SSF53271">
    <property type="entry name" value="PRTase-like"/>
    <property type="match status" value="1"/>
</dbReference>
<evidence type="ECO:0000256" key="1">
    <source>
        <dbReference type="ARBA" id="ARBA00008007"/>
    </source>
</evidence>